<proteinExistence type="predicted"/>
<dbReference type="STRING" id="1423754.FC39_GL000926"/>
<feature type="transmembrane region" description="Helical" evidence="1">
    <location>
        <begin position="262"/>
        <end position="281"/>
    </location>
</feature>
<dbReference type="Proteomes" id="UP000051223">
    <property type="component" value="Unassembled WGS sequence"/>
</dbReference>
<feature type="transmembrane region" description="Helical" evidence="1">
    <location>
        <begin position="107"/>
        <end position="135"/>
    </location>
</feature>
<dbReference type="eggNOG" id="COG3274">
    <property type="taxonomic scope" value="Bacteria"/>
</dbReference>
<dbReference type="AlphaFoldDB" id="A0A0R1YD33"/>
<feature type="transmembrane region" description="Helical" evidence="1">
    <location>
        <begin position="42"/>
        <end position="63"/>
    </location>
</feature>
<feature type="transmembrane region" description="Helical" evidence="1">
    <location>
        <begin position="84"/>
        <end position="101"/>
    </location>
</feature>
<keyword evidence="4" id="KW-1185">Reference proteome</keyword>
<dbReference type="Pfam" id="PF01757">
    <property type="entry name" value="Acyl_transf_3"/>
    <property type="match status" value="1"/>
</dbReference>
<keyword evidence="1" id="KW-0812">Transmembrane</keyword>
<dbReference type="PATRIC" id="fig|1423754.3.peg.953"/>
<feature type="domain" description="Acyltransferase 3" evidence="2">
    <location>
        <begin position="8"/>
        <end position="321"/>
    </location>
</feature>
<dbReference type="EMBL" id="AZGI01000030">
    <property type="protein sequence ID" value="KRM39925.1"/>
    <property type="molecule type" value="Genomic_DNA"/>
</dbReference>
<name>A0A0R1YD33_9LACO</name>
<protein>
    <recommendedName>
        <fullName evidence="2">Acyltransferase 3 domain-containing protein</fullName>
    </recommendedName>
</protein>
<dbReference type="GO" id="GO:0016747">
    <property type="term" value="F:acyltransferase activity, transferring groups other than amino-acyl groups"/>
    <property type="evidence" value="ECO:0007669"/>
    <property type="project" value="InterPro"/>
</dbReference>
<keyword evidence="1" id="KW-0472">Membrane</keyword>
<accession>A0A0R1YD33</accession>
<feature type="transmembrane region" description="Helical" evidence="1">
    <location>
        <begin position="301"/>
        <end position="321"/>
    </location>
</feature>
<evidence type="ECO:0000313" key="4">
    <source>
        <dbReference type="Proteomes" id="UP000051223"/>
    </source>
</evidence>
<evidence type="ECO:0000259" key="2">
    <source>
        <dbReference type="Pfam" id="PF01757"/>
    </source>
</evidence>
<dbReference type="OrthoDB" id="9816377at2"/>
<feature type="transmembrane region" description="Helical" evidence="1">
    <location>
        <begin position="202"/>
        <end position="223"/>
    </location>
</feature>
<sequence>MKKRDSRFEMVRIISMLFIVMYHFTMYGNWTNDSINTVKIQFFRPWGQVGVALFVMITGYFVANRQTDFSKAWKRIKKLWVKTLFYSWIILICSFIFYFGIFEKHDYLYAIFPVIFDEYWFITSYIVLILLTPVLNMIVEKWDRKNLIILIGIILIFADVVPFIKNNGTPNAPLGNMFSVGAMLAPYLIAAFIRKYNVKVKIGWALGITVLGVLLEYTSLFVLKHGIMTLDISSFTFGLLPLITAVGIFCIFLNLPSFHSKFINWIAAGVLASYLITENPLFRMYFWQKLLNVGRFQDPTWKFILMGILIAIVTVLVCSLIDKVYEIVYSKVYKLIKMKFNIIKK</sequence>
<feature type="transmembrane region" description="Helical" evidence="1">
    <location>
        <begin position="176"/>
        <end position="193"/>
    </location>
</feature>
<gene>
    <name evidence="3" type="ORF">FC39_GL000926</name>
</gene>
<keyword evidence="1" id="KW-1133">Transmembrane helix</keyword>
<organism evidence="3 4">
    <name type="scientific">Lactobacillus hamsteri DSM 5661 = JCM 6256</name>
    <dbReference type="NCBI Taxonomy" id="1423754"/>
    <lineage>
        <taxon>Bacteria</taxon>
        <taxon>Bacillati</taxon>
        <taxon>Bacillota</taxon>
        <taxon>Bacilli</taxon>
        <taxon>Lactobacillales</taxon>
        <taxon>Lactobacillaceae</taxon>
        <taxon>Lactobacillus</taxon>
    </lineage>
</organism>
<comment type="caution">
    <text evidence="3">The sequence shown here is derived from an EMBL/GenBank/DDBJ whole genome shotgun (WGS) entry which is preliminary data.</text>
</comment>
<evidence type="ECO:0000256" key="1">
    <source>
        <dbReference type="SAM" id="Phobius"/>
    </source>
</evidence>
<feature type="transmembrane region" description="Helical" evidence="1">
    <location>
        <begin position="12"/>
        <end position="30"/>
    </location>
</feature>
<reference evidence="3 4" key="1">
    <citation type="journal article" date="2015" name="Genome Announc.">
        <title>Expanding the biotechnology potential of lactobacilli through comparative genomics of 213 strains and associated genera.</title>
        <authorList>
            <person name="Sun Z."/>
            <person name="Harris H.M."/>
            <person name="McCann A."/>
            <person name="Guo C."/>
            <person name="Argimon S."/>
            <person name="Zhang W."/>
            <person name="Yang X."/>
            <person name="Jeffery I.B."/>
            <person name="Cooney J.C."/>
            <person name="Kagawa T.F."/>
            <person name="Liu W."/>
            <person name="Song Y."/>
            <person name="Salvetti E."/>
            <person name="Wrobel A."/>
            <person name="Rasinkangas P."/>
            <person name="Parkhill J."/>
            <person name="Rea M.C."/>
            <person name="O'Sullivan O."/>
            <person name="Ritari J."/>
            <person name="Douillard F.P."/>
            <person name="Paul Ross R."/>
            <person name="Yang R."/>
            <person name="Briner A.E."/>
            <person name="Felis G.E."/>
            <person name="de Vos W.M."/>
            <person name="Barrangou R."/>
            <person name="Klaenhammer T.R."/>
            <person name="Caufield P.W."/>
            <person name="Cui Y."/>
            <person name="Zhang H."/>
            <person name="O'Toole P.W."/>
        </authorList>
    </citation>
    <scope>NUCLEOTIDE SEQUENCE [LARGE SCALE GENOMIC DNA]</scope>
    <source>
        <strain evidence="3 4">DSM 5661</strain>
    </source>
</reference>
<feature type="transmembrane region" description="Helical" evidence="1">
    <location>
        <begin position="147"/>
        <end position="164"/>
    </location>
</feature>
<dbReference type="InterPro" id="IPR002656">
    <property type="entry name" value="Acyl_transf_3_dom"/>
</dbReference>
<feature type="transmembrane region" description="Helical" evidence="1">
    <location>
        <begin position="235"/>
        <end position="255"/>
    </location>
</feature>
<dbReference type="RefSeq" id="WP_025081027.1">
    <property type="nucleotide sequence ID" value="NZ_AZGI01000030.1"/>
</dbReference>
<evidence type="ECO:0000313" key="3">
    <source>
        <dbReference type="EMBL" id="KRM39925.1"/>
    </source>
</evidence>